<evidence type="ECO:0000256" key="4">
    <source>
        <dbReference type="ARBA" id="ARBA00023136"/>
    </source>
</evidence>
<evidence type="ECO:0000256" key="5">
    <source>
        <dbReference type="SAM" id="Phobius"/>
    </source>
</evidence>
<feature type="transmembrane region" description="Helical" evidence="5">
    <location>
        <begin position="6"/>
        <end position="31"/>
    </location>
</feature>
<reference evidence="7" key="1">
    <citation type="submission" date="2016-11" db="UniProtKB">
        <authorList>
            <consortium name="WormBaseParasite"/>
        </authorList>
    </citation>
    <scope>IDENTIFICATION</scope>
</reference>
<dbReference type="SMART" id="SM01417">
    <property type="entry name" value="Solute_trans_a"/>
    <property type="match status" value="1"/>
</dbReference>
<feature type="transmembrane region" description="Helical" evidence="5">
    <location>
        <begin position="184"/>
        <end position="207"/>
    </location>
</feature>
<keyword evidence="4 5" id="KW-0472">Membrane</keyword>
<evidence type="ECO:0000313" key="7">
    <source>
        <dbReference type="WBParaSite" id="Hba_12697"/>
    </source>
</evidence>
<feature type="transmembrane region" description="Helical" evidence="5">
    <location>
        <begin position="43"/>
        <end position="64"/>
    </location>
</feature>
<proteinExistence type="predicted"/>
<accession>A0A1I7X5N1</accession>
<dbReference type="PANTHER" id="PTHR23423">
    <property type="entry name" value="ORGANIC SOLUTE TRANSPORTER-RELATED"/>
    <property type="match status" value="1"/>
</dbReference>
<comment type="subcellular location">
    <subcellularLocation>
        <location evidence="1">Membrane</location>
        <topology evidence="1">Multi-pass membrane protein</topology>
    </subcellularLocation>
</comment>
<dbReference type="InterPro" id="IPR005178">
    <property type="entry name" value="Ostalpha/TMEM184C"/>
</dbReference>
<organism evidence="6 7">
    <name type="scientific">Heterorhabditis bacteriophora</name>
    <name type="common">Entomopathogenic nematode worm</name>
    <dbReference type="NCBI Taxonomy" id="37862"/>
    <lineage>
        <taxon>Eukaryota</taxon>
        <taxon>Metazoa</taxon>
        <taxon>Ecdysozoa</taxon>
        <taxon>Nematoda</taxon>
        <taxon>Chromadorea</taxon>
        <taxon>Rhabditida</taxon>
        <taxon>Rhabditina</taxon>
        <taxon>Rhabditomorpha</taxon>
        <taxon>Strongyloidea</taxon>
        <taxon>Heterorhabditidae</taxon>
        <taxon>Heterorhabditis</taxon>
    </lineage>
</organism>
<dbReference type="GO" id="GO:0016020">
    <property type="term" value="C:membrane"/>
    <property type="evidence" value="ECO:0007669"/>
    <property type="project" value="UniProtKB-SubCell"/>
</dbReference>
<keyword evidence="6" id="KW-1185">Reference proteome</keyword>
<evidence type="ECO:0000313" key="6">
    <source>
        <dbReference type="Proteomes" id="UP000095283"/>
    </source>
</evidence>
<evidence type="ECO:0000256" key="1">
    <source>
        <dbReference type="ARBA" id="ARBA00004141"/>
    </source>
</evidence>
<protein>
    <submittedName>
        <fullName evidence="7">Organic solute transporter alpha-like protein</fullName>
    </submittedName>
</protein>
<evidence type="ECO:0000256" key="2">
    <source>
        <dbReference type="ARBA" id="ARBA00022692"/>
    </source>
</evidence>
<keyword evidence="3 5" id="KW-1133">Transmembrane helix</keyword>
<keyword evidence="2 5" id="KW-0812">Transmembrane</keyword>
<evidence type="ECO:0000256" key="3">
    <source>
        <dbReference type="ARBA" id="ARBA00022989"/>
    </source>
</evidence>
<name>A0A1I7X5N1_HETBA</name>
<dbReference type="Pfam" id="PF03619">
    <property type="entry name" value="Solute_trans_a"/>
    <property type="match status" value="1"/>
</dbReference>
<sequence length="238" mass="27878">MDLLYRSFLILSCVFTVIVVLLAVVHLYYVLKYVSNERIQTDLYYLVFMFPVSFELFLTEYFYFWLYITTFCGVAGMIIPRAAIFLYAVALVYFMFCLFVMVSLLFNIFGSRKELADYLRERGIRISFKVPPVCCIKCLPSIESTDENLRRIEWLVFQTPILRTTLELTNVVVFMELGHRHNMWFMFSQLFGLLSMCVAFYGCYIMVPLGKYAKMSDKVSTAFSMGIHLDLHKISTDK</sequence>
<feature type="transmembrane region" description="Helical" evidence="5">
    <location>
        <begin position="84"/>
        <end position="110"/>
    </location>
</feature>
<dbReference type="WBParaSite" id="Hba_12697">
    <property type="protein sequence ID" value="Hba_12697"/>
    <property type="gene ID" value="Hba_12697"/>
</dbReference>
<dbReference type="Proteomes" id="UP000095283">
    <property type="component" value="Unplaced"/>
</dbReference>
<dbReference type="AlphaFoldDB" id="A0A1I7X5N1"/>